<evidence type="ECO:0000313" key="3">
    <source>
        <dbReference type="EMBL" id="OLQ07731.1"/>
    </source>
</evidence>
<dbReference type="PROSITE" id="PS50882">
    <property type="entry name" value="YTH"/>
    <property type="match status" value="1"/>
</dbReference>
<feature type="compositionally biased region" description="Low complexity" evidence="1">
    <location>
        <begin position="1545"/>
        <end position="1558"/>
    </location>
</feature>
<dbReference type="Gene3D" id="3.10.590.10">
    <property type="entry name" value="ph1033 like domains"/>
    <property type="match status" value="1"/>
</dbReference>
<feature type="region of interest" description="Disordered" evidence="1">
    <location>
        <begin position="1064"/>
        <end position="1099"/>
    </location>
</feature>
<feature type="compositionally biased region" description="Polar residues" evidence="1">
    <location>
        <begin position="1086"/>
        <end position="1096"/>
    </location>
</feature>
<dbReference type="Gene3D" id="1.20.5.2050">
    <property type="match status" value="3"/>
</dbReference>
<dbReference type="Pfam" id="PF04146">
    <property type="entry name" value="YTH"/>
    <property type="match status" value="1"/>
</dbReference>
<feature type="compositionally biased region" description="Low complexity" evidence="1">
    <location>
        <begin position="1521"/>
        <end position="1537"/>
    </location>
</feature>
<dbReference type="PANTHER" id="PTHR45725">
    <property type="entry name" value="FORMIN HOMOLOGY 2 FAMILY MEMBER"/>
    <property type="match status" value="1"/>
</dbReference>
<dbReference type="OrthoDB" id="424162at2759"/>
<feature type="region of interest" description="Disordered" evidence="1">
    <location>
        <begin position="1416"/>
        <end position="1506"/>
    </location>
</feature>
<protein>
    <recommendedName>
        <fullName evidence="2">YTH domain-containing protein</fullName>
    </recommendedName>
</protein>
<reference evidence="3 4" key="1">
    <citation type="submission" date="2016-02" db="EMBL/GenBank/DDBJ databases">
        <title>Genome analysis of coral dinoflagellate symbionts highlights evolutionary adaptations to a symbiotic lifestyle.</title>
        <authorList>
            <person name="Aranda M."/>
            <person name="Li Y."/>
            <person name="Liew Y.J."/>
            <person name="Baumgarten S."/>
            <person name="Simakov O."/>
            <person name="Wilson M."/>
            <person name="Piel J."/>
            <person name="Ashoor H."/>
            <person name="Bougouffa S."/>
            <person name="Bajic V.B."/>
            <person name="Ryu T."/>
            <person name="Ravasi T."/>
            <person name="Bayer T."/>
            <person name="Micklem G."/>
            <person name="Kim H."/>
            <person name="Bhak J."/>
            <person name="Lajeunesse T.C."/>
            <person name="Voolstra C.R."/>
        </authorList>
    </citation>
    <scope>NUCLEOTIDE SEQUENCE [LARGE SCALE GENOMIC DNA]</scope>
    <source>
        <strain evidence="3 4">CCMP2467</strain>
    </source>
</reference>
<feature type="compositionally biased region" description="Pro residues" evidence="1">
    <location>
        <begin position="1712"/>
        <end position="1722"/>
    </location>
</feature>
<gene>
    <name evidence="3" type="ORF">AK812_SmicGene8839</name>
</gene>
<comment type="caution">
    <text evidence="3">The sequence shown here is derived from an EMBL/GenBank/DDBJ whole genome shotgun (WGS) entry which is preliminary data.</text>
</comment>
<accession>A0A1Q9EK55</accession>
<feature type="region of interest" description="Disordered" evidence="1">
    <location>
        <begin position="1585"/>
        <end position="1623"/>
    </location>
</feature>
<feature type="compositionally biased region" description="Basic residues" evidence="1">
    <location>
        <begin position="1462"/>
        <end position="1476"/>
    </location>
</feature>
<evidence type="ECO:0000256" key="1">
    <source>
        <dbReference type="SAM" id="MobiDB-lite"/>
    </source>
</evidence>
<feature type="compositionally biased region" description="Pro residues" evidence="1">
    <location>
        <begin position="792"/>
        <end position="804"/>
    </location>
</feature>
<proteinExistence type="predicted"/>
<feature type="compositionally biased region" description="Basic residues" evidence="1">
    <location>
        <begin position="1598"/>
        <end position="1615"/>
    </location>
</feature>
<feature type="compositionally biased region" description="Low complexity" evidence="1">
    <location>
        <begin position="389"/>
        <end position="420"/>
    </location>
</feature>
<feature type="compositionally biased region" description="Basic and acidic residues" evidence="1">
    <location>
        <begin position="1492"/>
        <end position="1506"/>
    </location>
</feature>
<keyword evidence="4" id="KW-1185">Reference proteome</keyword>
<feature type="compositionally biased region" description="Pro residues" evidence="1">
    <location>
        <begin position="1420"/>
        <end position="1438"/>
    </location>
</feature>
<name>A0A1Q9EK55_SYMMI</name>
<evidence type="ECO:0000313" key="4">
    <source>
        <dbReference type="Proteomes" id="UP000186817"/>
    </source>
</evidence>
<feature type="compositionally biased region" description="Polar residues" evidence="1">
    <location>
        <begin position="1685"/>
        <end position="1695"/>
    </location>
</feature>
<feature type="domain" description="YTH" evidence="2">
    <location>
        <begin position="619"/>
        <end position="757"/>
    </location>
</feature>
<dbReference type="Proteomes" id="UP000186817">
    <property type="component" value="Unassembled WGS sequence"/>
</dbReference>
<evidence type="ECO:0000259" key="2">
    <source>
        <dbReference type="PROSITE" id="PS50882"/>
    </source>
</evidence>
<feature type="region of interest" description="Disordered" evidence="1">
    <location>
        <begin position="768"/>
        <end position="838"/>
    </location>
</feature>
<dbReference type="InterPro" id="IPR051425">
    <property type="entry name" value="Formin_Homology"/>
</dbReference>
<sequence length="1809" mass="199628">MQTSKKAPWETTAGKCGVCLADVEELSLSTGPTCKDMKCLPADQVHENCCGFCFTSFQRLREYAMIRTVRPFASILRGFVSDKVTCLGFEPTRLSEVVVTLWDPVAQINESRAVTLVNMSADESDWIFRTHSEVSIDLDSEPKLVLLAELRQSDAAKSDWQAFGVREAFDAYLESLIRASGLQNRAILHRTNVKDGYLAKRVQIPKASRNFVYKKSGQNSIQFRAARLPGDPQEDNIEILRVYGEENLASYAKAAEVNDFSLGVFASQGAVYTRVLSDMIAQARQFWFPNDERFDEGNIGVKCKLHYRVQGLPSGITLKAVREVLKEIGWCVVPLRVWHLSELAAAIVACESEPAVMKVSTNLGCLIISREDKVISRRKENKQEVINHATSSAQAASSATPPGTASTLPPSVRPRLGASLLPPPPPNPELLARVELLEKQMGEANSNIKTIQVEQTDMKSQLSCGFRDLMQAIQVAQRRKLLVLFFAIAIAKREHDVSVAKMWTAKEAVDDLARAFDDVDAFDQDIGQAKTLQGTVKPLHNGVAAVFAYLCNELEFVISNASSFILESKSWGEMCLCEGSNQRFRDFLDTAIRKYLLKKVAKRHDCNIDANIPDVEPFLTRFLFDSDFRTDSNFELLKPYLQRLPKDHRYTKAVLETILTGAIYTGPRLKASGERFAVETEVFVDGSAFHERWLGVLEDAFQKAVARGSVEWLRLQDVVMPEVSYLRNSLDGGREVGYARDGQELPASVGAELCRHFDVRVYLEDPKTYEPCVDDPQPVLPPPVRGADSTPRPGPPPATPPPHQPAHELFQGIGADLPGRGSVGEADERNKARKAQDLKGNLKVKDELKEEVEERKVLAIGTTPEAKDVKKEVKEEVSKYVQRKAETGIKDDKSQEMEEEVKEEMTQKANFARVPLKGIKQEVKEELSKDIHMQVKEEIKEVKAEIKSEMKQEEELLPYSFVGSASLQLGESMSAPWTRTGVKRELVHEESRLAEWAEKCLAFQSSGKTWLPTKPCCPASPFLGLAAAPWQGCARDKTPACVQLLGKEQFNELRDFYRENPHHALFHDNSDASSGRRTETTSGSRPQAQRSSTGNQHRAADMKMWPWMRDLPTRAWAGNGWLLVEDGMMKLSPTGGGSAMQGLEIFESMGSVPEPGEPKSSEPSSGAEPRADQGQVFTRTFRALERQSGIQGISWRAAMSEWRVSWQVEGKQKRRSFPISKHMKLGLSEAEAEEAALQEAKAFREELVRQGKLKPPKPVTEKAGGSKVKGIYYDKTIGAWRARIADPSTRKKVCGGYFDVKEDAEARARELAKELGLQEEVVPVKPLSEIPNFEPLGPEKGIRWVPGEQAWRARCSVSGKSREIRFRPKDFSPKEVEKAWKQAVAWHKQQEKEKEKEKDFSKEIIIRPYHWSAPSYGYPGPVPAGHPPPPQGYPPPTSPFSVAPSGLPPPWAVPPGAWLGHSSRHGRRRRRHRRRSSSYSQSPERSSKRRRGSDAKEEALPDFTKMTHEEYVEWWKKTHPTAPANAAAASPPAEGVVEPPPPAPQAAAPVPVSPFQAADAPTSQDPPLAEPVQAVAEVVEEPATCFESATPVEPKPAKEKKPKKDKKEKKQKKNKEKTLVLNGDAEISGKDVVAPGEVSPPSAGLVEPEISAAVAAVPQSQNSSVAAAARKSASPSPKGKDVAPSVQTPPMTTSGDAAAPVAAPKSILRKIPPAPASAPPQPKSILRRPQATEVADAVQKSQEAVRQPVLDTDPRLVGAVTAPAADKSKEIDDDDDSESTMSFESDIEIEANIGGDAMLIDDGYGSASD</sequence>
<feature type="compositionally biased region" description="Basic and acidic residues" evidence="1">
    <location>
        <begin position="826"/>
        <end position="837"/>
    </location>
</feature>
<feature type="region of interest" description="Disordered" evidence="1">
    <location>
        <begin position="1149"/>
        <end position="1173"/>
    </location>
</feature>
<feature type="region of interest" description="Disordered" evidence="1">
    <location>
        <begin position="389"/>
        <end position="425"/>
    </location>
</feature>
<feature type="region of interest" description="Disordered" evidence="1">
    <location>
        <begin position="1521"/>
        <end position="1572"/>
    </location>
</feature>
<dbReference type="EMBL" id="LSRX01000132">
    <property type="protein sequence ID" value="OLQ07731.1"/>
    <property type="molecule type" value="Genomic_DNA"/>
</dbReference>
<feature type="compositionally biased region" description="Low complexity" evidence="1">
    <location>
        <begin position="1663"/>
        <end position="1677"/>
    </location>
</feature>
<dbReference type="PANTHER" id="PTHR45725:SF18">
    <property type="entry name" value="ORC1-LIKE AAA ATPASE DOMAIN-CONTAINING PROTEIN"/>
    <property type="match status" value="1"/>
</dbReference>
<feature type="region of interest" description="Disordered" evidence="1">
    <location>
        <begin position="1656"/>
        <end position="1784"/>
    </location>
</feature>
<feature type="compositionally biased region" description="Basic and acidic residues" evidence="1">
    <location>
        <begin position="1064"/>
        <end position="1079"/>
    </location>
</feature>
<organism evidence="3 4">
    <name type="scientific">Symbiodinium microadriaticum</name>
    <name type="common">Dinoflagellate</name>
    <name type="synonym">Zooxanthella microadriatica</name>
    <dbReference type="NCBI Taxonomy" id="2951"/>
    <lineage>
        <taxon>Eukaryota</taxon>
        <taxon>Sar</taxon>
        <taxon>Alveolata</taxon>
        <taxon>Dinophyceae</taxon>
        <taxon>Suessiales</taxon>
        <taxon>Symbiodiniaceae</taxon>
        <taxon>Symbiodinium</taxon>
    </lineage>
</organism>
<dbReference type="GO" id="GO:0003723">
    <property type="term" value="F:RNA binding"/>
    <property type="evidence" value="ECO:0007669"/>
    <property type="project" value="InterPro"/>
</dbReference>
<dbReference type="InterPro" id="IPR007275">
    <property type="entry name" value="YTH_domain"/>
</dbReference>